<keyword evidence="3" id="KW-1185">Reference proteome</keyword>
<keyword evidence="1" id="KW-1133">Transmembrane helix</keyword>
<evidence type="ECO:0008006" key="4">
    <source>
        <dbReference type="Google" id="ProtNLM"/>
    </source>
</evidence>
<keyword evidence="1" id="KW-0472">Membrane</keyword>
<dbReference type="AlphaFoldDB" id="A0A927NA48"/>
<proteinExistence type="predicted"/>
<comment type="caution">
    <text evidence="2">The sequence shown here is derived from an EMBL/GenBank/DDBJ whole genome shotgun (WGS) entry which is preliminary data.</text>
</comment>
<feature type="transmembrane region" description="Helical" evidence="1">
    <location>
        <begin position="105"/>
        <end position="127"/>
    </location>
</feature>
<feature type="transmembrane region" description="Helical" evidence="1">
    <location>
        <begin position="12"/>
        <end position="33"/>
    </location>
</feature>
<sequence>MKLYADAPGRRNAQVLMDLLTVVWIWVSIRIAVSVHSWLNGFATAGQELEDAGSGIEQKVSQASGQISGLPAVGDALQAPLDAIAGTGRSIATAGQTQQDVVHNAALIAALVCAGLLLLVAAIRLVFRIRWIVRASHAARMTTTEAGYTMLALRALVNQSWSALTSEVPDPAGSWRRGDPDDMRRLAGVELRSLGLRAAAAPSAPLERWS</sequence>
<accession>A0A927NA48</accession>
<dbReference type="RefSeq" id="WP_192755968.1">
    <property type="nucleotide sequence ID" value="NZ_BAABJL010000128.1"/>
</dbReference>
<organism evidence="2 3">
    <name type="scientific">Actinopolymorpha pittospori</name>
    <dbReference type="NCBI Taxonomy" id="648752"/>
    <lineage>
        <taxon>Bacteria</taxon>
        <taxon>Bacillati</taxon>
        <taxon>Actinomycetota</taxon>
        <taxon>Actinomycetes</taxon>
        <taxon>Propionibacteriales</taxon>
        <taxon>Actinopolymorphaceae</taxon>
        <taxon>Actinopolymorpha</taxon>
    </lineage>
</organism>
<dbReference type="Proteomes" id="UP000638648">
    <property type="component" value="Unassembled WGS sequence"/>
</dbReference>
<dbReference type="EMBL" id="JADBEM010000001">
    <property type="protein sequence ID" value="MBE1613033.1"/>
    <property type="molecule type" value="Genomic_DNA"/>
</dbReference>
<evidence type="ECO:0000313" key="3">
    <source>
        <dbReference type="Proteomes" id="UP000638648"/>
    </source>
</evidence>
<keyword evidence="1" id="KW-0812">Transmembrane</keyword>
<evidence type="ECO:0000256" key="1">
    <source>
        <dbReference type="SAM" id="Phobius"/>
    </source>
</evidence>
<gene>
    <name evidence="2" type="ORF">HEB94_009881</name>
</gene>
<evidence type="ECO:0000313" key="2">
    <source>
        <dbReference type="EMBL" id="MBE1613033.1"/>
    </source>
</evidence>
<name>A0A927NA48_9ACTN</name>
<reference evidence="2" key="1">
    <citation type="submission" date="2020-10" db="EMBL/GenBank/DDBJ databases">
        <title>Sequencing the genomes of 1000 actinobacteria strains.</title>
        <authorList>
            <person name="Klenk H.-P."/>
        </authorList>
    </citation>
    <scope>NUCLEOTIDE SEQUENCE</scope>
    <source>
        <strain evidence="2">DSM 45354</strain>
    </source>
</reference>
<protein>
    <recommendedName>
        <fullName evidence="4">Transmembrane protein</fullName>
    </recommendedName>
</protein>